<feature type="compositionally biased region" description="Polar residues" evidence="1">
    <location>
        <begin position="39"/>
        <end position="49"/>
    </location>
</feature>
<comment type="caution">
    <text evidence="3">The sequence shown here is derived from an EMBL/GenBank/DDBJ whole genome shotgun (WGS) entry which is preliminary data.</text>
</comment>
<feature type="compositionally biased region" description="Basic and acidic residues" evidence="1">
    <location>
        <begin position="113"/>
        <end position="123"/>
    </location>
</feature>
<accession>A0A833Z3Y0</accession>
<evidence type="ECO:0000313" key="3">
    <source>
        <dbReference type="EMBL" id="KAF6084440.1"/>
    </source>
</evidence>
<dbReference type="AlphaFoldDB" id="A0A833Z3Y0"/>
<keyword evidence="2" id="KW-0732">Signal</keyword>
<dbReference type="Proteomes" id="UP000664940">
    <property type="component" value="Unassembled WGS sequence"/>
</dbReference>
<sequence>MPLVSGGWTQCDCILAKLLLNASTVWSATENFPEIQAACGQNEQPQETASGKLLPRGGGAEATPKQEGGTGGVPRQWARPPVWGHGPPGQSTPWAGVPDQCWWPHSPRGGDTPLRHLEGQGAP</sequence>
<feature type="signal peptide" evidence="2">
    <location>
        <begin position="1"/>
        <end position="27"/>
    </location>
</feature>
<proteinExistence type="predicted"/>
<evidence type="ECO:0000256" key="2">
    <source>
        <dbReference type="SAM" id="SignalP"/>
    </source>
</evidence>
<reference evidence="3 4" key="1">
    <citation type="journal article" date="2020" name="Nature">
        <title>Six reference-quality genomes reveal evolution of bat adaptations.</title>
        <authorList>
            <person name="Jebb D."/>
            <person name="Huang Z."/>
            <person name="Pippel M."/>
            <person name="Hughes G.M."/>
            <person name="Lavrichenko K."/>
            <person name="Devanna P."/>
            <person name="Winkler S."/>
            <person name="Jermiin L.S."/>
            <person name="Skirmuntt E.C."/>
            <person name="Katzourakis A."/>
            <person name="Burkitt-Gray L."/>
            <person name="Ray D.A."/>
            <person name="Sullivan K.A.M."/>
            <person name="Roscito J.G."/>
            <person name="Kirilenko B.M."/>
            <person name="Davalos L.M."/>
            <person name="Corthals A.P."/>
            <person name="Power M.L."/>
            <person name="Jones G."/>
            <person name="Ransome R.D."/>
            <person name="Dechmann D.K.N."/>
            <person name="Locatelli A.G."/>
            <person name="Puechmaille S.J."/>
            <person name="Fedrigo O."/>
            <person name="Jarvis E.D."/>
            <person name="Hiller M."/>
            <person name="Vernes S.C."/>
            <person name="Myers E.W."/>
            <person name="Teeling E.C."/>
        </authorList>
    </citation>
    <scope>NUCLEOTIDE SEQUENCE [LARGE SCALE GENOMIC DNA]</scope>
    <source>
        <strain evidence="3">Bat1K_MPI-CBG_1</strain>
    </source>
</reference>
<feature type="chain" id="PRO_5032809228" evidence="2">
    <location>
        <begin position="28"/>
        <end position="123"/>
    </location>
</feature>
<organism evidence="3 4">
    <name type="scientific">Phyllostomus discolor</name>
    <name type="common">pale spear-nosed bat</name>
    <dbReference type="NCBI Taxonomy" id="89673"/>
    <lineage>
        <taxon>Eukaryota</taxon>
        <taxon>Metazoa</taxon>
        <taxon>Chordata</taxon>
        <taxon>Craniata</taxon>
        <taxon>Vertebrata</taxon>
        <taxon>Euteleostomi</taxon>
        <taxon>Mammalia</taxon>
        <taxon>Eutheria</taxon>
        <taxon>Laurasiatheria</taxon>
        <taxon>Chiroptera</taxon>
        <taxon>Yangochiroptera</taxon>
        <taxon>Phyllostomidae</taxon>
        <taxon>Phyllostominae</taxon>
        <taxon>Phyllostomus</taxon>
    </lineage>
</organism>
<evidence type="ECO:0000256" key="1">
    <source>
        <dbReference type="SAM" id="MobiDB-lite"/>
    </source>
</evidence>
<name>A0A833Z3Y0_9CHIR</name>
<feature type="region of interest" description="Disordered" evidence="1">
    <location>
        <begin position="38"/>
        <end position="123"/>
    </location>
</feature>
<dbReference type="EMBL" id="JABVXQ010000012">
    <property type="protein sequence ID" value="KAF6084440.1"/>
    <property type="molecule type" value="Genomic_DNA"/>
</dbReference>
<evidence type="ECO:0000313" key="4">
    <source>
        <dbReference type="Proteomes" id="UP000664940"/>
    </source>
</evidence>
<protein>
    <submittedName>
        <fullName evidence="3">Uncharacterized protein</fullName>
    </submittedName>
</protein>
<gene>
    <name evidence="3" type="ORF">HJG60_008698</name>
</gene>